<evidence type="ECO:0000313" key="1">
    <source>
        <dbReference type="EMBL" id="ETV86395.1"/>
    </source>
</evidence>
<accession>W4H2Y8</accession>
<reference evidence="1" key="1">
    <citation type="submission" date="2013-12" db="EMBL/GenBank/DDBJ databases">
        <title>The Genome Sequence of Aphanomyces astaci APO3.</title>
        <authorList>
            <consortium name="The Broad Institute Genomics Platform"/>
            <person name="Russ C."/>
            <person name="Tyler B."/>
            <person name="van West P."/>
            <person name="Dieguez-Uribeondo J."/>
            <person name="Young S.K."/>
            <person name="Zeng Q."/>
            <person name="Gargeya S."/>
            <person name="Fitzgerald M."/>
            <person name="Abouelleil A."/>
            <person name="Alvarado L."/>
            <person name="Chapman S.B."/>
            <person name="Gainer-Dewar J."/>
            <person name="Goldberg J."/>
            <person name="Griggs A."/>
            <person name="Gujja S."/>
            <person name="Hansen M."/>
            <person name="Howarth C."/>
            <person name="Imamovic A."/>
            <person name="Ireland A."/>
            <person name="Larimer J."/>
            <person name="McCowan C."/>
            <person name="Murphy C."/>
            <person name="Pearson M."/>
            <person name="Poon T.W."/>
            <person name="Priest M."/>
            <person name="Roberts A."/>
            <person name="Saif S."/>
            <person name="Shea T."/>
            <person name="Sykes S."/>
            <person name="Wortman J."/>
            <person name="Nusbaum C."/>
            <person name="Birren B."/>
        </authorList>
    </citation>
    <scope>NUCLEOTIDE SEQUENCE [LARGE SCALE GENOMIC DNA]</scope>
    <source>
        <strain evidence="1">APO3</strain>
    </source>
</reference>
<dbReference type="EMBL" id="KI913117">
    <property type="protein sequence ID" value="ETV86395.1"/>
    <property type="molecule type" value="Genomic_DNA"/>
</dbReference>
<dbReference type="OrthoDB" id="10654632at2759"/>
<dbReference type="VEuPathDB" id="FungiDB:H257_02769"/>
<gene>
    <name evidence="1" type="ORF">H257_02769</name>
</gene>
<dbReference type="RefSeq" id="XP_009824867.1">
    <property type="nucleotide sequence ID" value="XM_009826565.1"/>
</dbReference>
<dbReference type="AlphaFoldDB" id="W4H2Y8"/>
<proteinExistence type="predicted"/>
<dbReference type="GeneID" id="20804765"/>
<evidence type="ECO:0008006" key="2">
    <source>
        <dbReference type="Google" id="ProtNLM"/>
    </source>
</evidence>
<name>W4H2Y8_APHAT</name>
<organism evidence="1">
    <name type="scientific">Aphanomyces astaci</name>
    <name type="common">Crayfish plague agent</name>
    <dbReference type="NCBI Taxonomy" id="112090"/>
    <lineage>
        <taxon>Eukaryota</taxon>
        <taxon>Sar</taxon>
        <taxon>Stramenopiles</taxon>
        <taxon>Oomycota</taxon>
        <taxon>Saprolegniomycetes</taxon>
        <taxon>Saprolegniales</taxon>
        <taxon>Verrucalvaceae</taxon>
        <taxon>Aphanomyces</taxon>
    </lineage>
</organism>
<protein>
    <recommendedName>
        <fullName evidence="2">Sfi1 spindle body domain-containing protein</fullName>
    </recommendedName>
</protein>
<sequence length="594" mass="73439">MENDRVDHAFATWRESIFAKKQRVHQLDVADAYYDLLGLVNAVTTWKRHWTRHRQRRRRVPRIHLTLFYRWVQYRDMRRRRRLHRIFAERHVRARYLCRSFRAWKVTMQIRCLRVHYLLRRMFLLWNSQRVAILFQIEHSTQLCPRPMRKVMPRGMFWQHMTLRRCFTSWKSYFRWSCWVRHYIDRPYTRWLVTQALLCWKRKITRIQFTRLSLCRSRHWANQRLLHRACHSWHQSCRQSRSVAAALYWFRCNHHRRLMHKWYCGWAFETRRIRLVRLWQSTKAFAVVQQTWQRWRLFLYLCLNKYTADRVCYHQRSRRTFSRWKLLPTVQRVSRTKATEVARCRLSSTFAAWKSRLDQIQSYRIAALNRHVYDHQSLLQQRCLFLWALETRRRLDKWRHWSQAKCLCRAFRRWTSRHAHEAQRTRAASDLAALAYRLMMSRRWFRVWQSRQYMRSKRRRATDYCVHKLKVTTWAMWTSYRKRIDDQLGVVLAVSKARQMHMTKCLKLLPKQTLHAVGMLVPRYGMAVTLARWKAFQTSRRAQRHVQRSCFRQWKYHYLTAKCTTMATPRNKGAHPNATIRATPFIRPRLPWRG</sequence>